<comment type="caution">
    <text evidence="2">The sequence shown here is derived from an EMBL/GenBank/DDBJ whole genome shotgun (WGS) entry which is preliminary data.</text>
</comment>
<name>A0ABR3GFP7_9PEZI</name>
<evidence type="ECO:0000313" key="2">
    <source>
        <dbReference type="EMBL" id="KAL0634791.1"/>
    </source>
</evidence>
<gene>
    <name evidence="2" type="ORF">Q9L58_006308</name>
</gene>
<organism evidence="2 3">
    <name type="scientific">Discina gigas</name>
    <dbReference type="NCBI Taxonomy" id="1032678"/>
    <lineage>
        <taxon>Eukaryota</taxon>
        <taxon>Fungi</taxon>
        <taxon>Dikarya</taxon>
        <taxon>Ascomycota</taxon>
        <taxon>Pezizomycotina</taxon>
        <taxon>Pezizomycetes</taxon>
        <taxon>Pezizales</taxon>
        <taxon>Discinaceae</taxon>
        <taxon>Discina</taxon>
    </lineage>
</organism>
<dbReference type="EMBL" id="JBBBZM010000085">
    <property type="protein sequence ID" value="KAL0634791.1"/>
    <property type="molecule type" value="Genomic_DNA"/>
</dbReference>
<keyword evidence="3" id="KW-1185">Reference proteome</keyword>
<keyword evidence="1" id="KW-0732">Signal</keyword>
<feature type="signal peptide" evidence="1">
    <location>
        <begin position="1"/>
        <end position="23"/>
    </location>
</feature>
<proteinExistence type="predicted"/>
<evidence type="ECO:0008006" key="4">
    <source>
        <dbReference type="Google" id="ProtNLM"/>
    </source>
</evidence>
<evidence type="ECO:0000256" key="1">
    <source>
        <dbReference type="SAM" id="SignalP"/>
    </source>
</evidence>
<dbReference type="Proteomes" id="UP001447188">
    <property type="component" value="Unassembled WGS sequence"/>
</dbReference>
<reference evidence="2 3" key="1">
    <citation type="submission" date="2024-02" db="EMBL/GenBank/DDBJ databases">
        <title>Discinaceae phylogenomics.</title>
        <authorList>
            <person name="Dirks A.C."/>
            <person name="James T.Y."/>
        </authorList>
    </citation>
    <scope>NUCLEOTIDE SEQUENCE [LARGE SCALE GENOMIC DNA]</scope>
    <source>
        <strain evidence="2 3">ACD0624</strain>
    </source>
</reference>
<sequence>MRARNIAPSCLLFLLALLTPALADGEVIEHDSLLVAPFSPADRGLEIIVPDLDSSFFSPSINELLTPPISTARINRISAGEAARICRSPAWALTPENWIFSGSKEFLDAYTVATEGSYARKKYGLIGSLAFHYLGEENFRCTIGMMQSCVVSCKDVVMAVDDLEEAKLAYFVLSSVSHFGAVAELIHDALVIAQNNVGLMAPKMAFSFFWWRQENDPDRLRFMFHLAITGIQQIFQMLSPFIPFVKVLDDLHAKLLAFPADLERRIEMEHISWLFARTAKMFEAHAAHEWPGYLKSQQEPQQELGFYEHITGFRGDRTRDYYQKEYTIWDKHWWLYRGKNNPTERRPDGRAWKGGNNNIFDRYTANGWRRREGEFSEREGIPPIPPSHGEYSGDKGGFLQEQNARYHALTDWRSDADNRMLEMKTTVGRMGISVFTGWLPQIVMGFNNWLAWEDDEDAQNVNAAHLAMQVQESTSQAREDLRKSFGNLMDPSTMSADGETLLSNAIGFGHYLPPNDNILKTFTAYDIEKKITKNIFHKALNAALKAQKVYITCTPDLQRRKKAHYKSGEEASSCKKDNTGPEDLKACVTTTPEQSRARGLGDEPVELVCYLYKWSTRGEASRHYNERPFGSDTWEEEWGVSPQDVITSSVKSHLARLSDVSLTVNLESRPNPDDLADPSTAGVFIVPVCISRHNWNNGIRDFNNFDKLTPLTTKKNLPCSCGFWGDETEQVWRDIGIWDINLSYYRKELCPAQRRIHMMDPLEKYVNECRLDTRKSGLIRKIGRDGLCDIVMATLEELRAQGTDEDLPSNIRDLIWCRVQNGLFPDSVCKGIPVDTPFSRILEELDGKVYVPRNAELETIERLKEEEEIARELFEIGMELDEIFGPLSDVTELLDVEENLAEDF</sequence>
<protein>
    <recommendedName>
        <fullName evidence="4">Enterotoxin</fullName>
    </recommendedName>
</protein>
<accession>A0ABR3GFP7</accession>
<feature type="chain" id="PRO_5046659735" description="Enterotoxin" evidence="1">
    <location>
        <begin position="24"/>
        <end position="904"/>
    </location>
</feature>
<evidence type="ECO:0000313" key="3">
    <source>
        <dbReference type="Proteomes" id="UP001447188"/>
    </source>
</evidence>